<dbReference type="InterPro" id="IPR000706">
    <property type="entry name" value="AGPR_type-1"/>
</dbReference>
<dbReference type="Pfam" id="PF01118">
    <property type="entry name" value="Semialdhyde_dh"/>
    <property type="match status" value="1"/>
</dbReference>
<dbReference type="Gene3D" id="3.40.50.720">
    <property type="entry name" value="NAD(P)-binding Rossmann-like Domain"/>
    <property type="match status" value="1"/>
</dbReference>
<dbReference type="Proteomes" id="UP000614410">
    <property type="component" value="Unassembled WGS sequence"/>
</dbReference>
<reference evidence="7 8" key="1">
    <citation type="submission" date="2020-10" db="EMBL/GenBank/DDBJ databases">
        <title>Ca. Dormibacterota MAGs.</title>
        <authorList>
            <person name="Montgomery K."/>
        </authorList>
    </citation>
    <scope>NUCLEOTIDE SEQUENCE [LARGE SCALE GENOMIC DNA]</scope>
    <source>
        <strain evidence="7">Mitchell_Peninsula_5</strain>
    </source>
</reference>
<dbReference type="InterPro" id="IPR000534">
    <property type="entry name" value="Semialdehyde_DH_NAD-bd"/>
</dbReference>
<dbReference type="InterPro" id="IPR058924">
    <property type="entry name" value="AGPR_dimerisation_dom"/>
</dbReference>
<dbReference type="Gene3D" id="3.30.360.10">
    <property type="entry name" value="Dihydrodipicolinate Reductase, domain 2"/>
    <property type="match status" value="1"/>
</dbReference>
<keyword evidence="3 5" id="KW-0521">NADP</keyword>
<dbReference type="GO" id="GO:0005737">
    <property type="term" value="C:cytoplasm"/>
    <property type="evidence" value="ECO:0007669"/>
    <property type="project" value="UniProtKB-SubCell"/>
</dbReference>
<keyword evidence="1 5" id="KW-0055">Arginine biosynthesis</keyword>
<evidence type="ECO:0000256" key="1">
    <source>
        <dbReference type="ARBA" id="ARBA00022571"/>
    </source>
</evidence>
<accession>A0A934KPK4</accession>
<evidence type="ECO:0000256" key="5">
    <source>
        <dbReference type="HAMAP-Rule" id="MF_00150"/>
    </source>
</evidence>
<keyword evidence="2 5" id="KW-0028">Amino-acid biosynthesis</keyword>
<gene>
    <name evidence="5" type="primary">argC</name>
    <name evidence="7" type="ORF">JF887_05565</name>
</gene>
<comment type="subcellular location">
    <subcellularLocation>
        <location evidence="5">Cytoplasm</location>
    </subcellularLocation>
</comment>
<dbReference type="HAMAP" id="MF_00150">
    <property type="entry name" value="ArgC_type1"/>
    <property type="match status" value="1"/>
</dbReference>
<dbReference type="PANTHER" id="PTHR32338:SF10">
    <property type="entry name" value="N-ACETYL-GAMMA-GLUTAMYL-PHOSPHATE REDUCTASE, CHLOROPLASTIC-RELATED"/>
    <property type="match status" value="1"/>
</dbReference>
<dbReference type="InterPro" id="IPR036291">
    <property type="entry name" value="NAD(P)-bd_dom_sf"/>
</dbReference>
<comment type="similarity">
    <text evidence="5">Belongs to the NAGSA dehydrogenase family. Type 1 subfamily.</text>
</comment>
<keyword evidence="4 5" id="KW-0560">Oxidoreductase</keyword>
<sequence length="343" mass="36392">MVASIDQPRLRVVVAGCTGYIGMQCVRLLAAHPHVDLVSLRGRSHAGRRYSEAVPGSGVELPVADGLDIVGADVVFAALPHTVTAGTAQRWLDAGAVVIDMSADFRTPDTAAYERWYGFPHPAPDLCASAVYGLVEMERDRLRDAQLIAVPGCYPTAALLGTLPALRSRTIEPHLIVDAKSGLSGAGRSPSLAVHFAEVNESVRAYGVQGHRHGDEMLSRLRRAHGEASLTFVPHLVPMSRGILATIYLRPRAGVDAKTISDLYRDFAAAETFVRYDEAPPATKSVLDSNVAALNCTAQGDTVVVTVAIDNLIKGAAGQGVQAMNVRFGLPESAGLTVSSPWP</sequence>
<dbReference type="EC" id="1.2.1.38" evidence="5"/>
<dbReference type="Pfam" id="PF22698">
    <property type="entry name" value="Semialdhyde_dhC_1"/>
    <property type="match status" value="1"/>
</dbReference>
<comment type="catalytic activity">
    <reaction evidence="5">
        <text>N-acetyl-L-glutamate 5-semialdehyde + phosphate + NADP(+) = N-acetyl-L-glutamyl 5-phosphate + NADPH + H(+)</text>
        <dbReference type="Rhea" id="RHEA:21588"/>
        <dbReference type="ChEBI" id="CHEBI:15378"/>
        <dbReference type="ChEBI" id="CHEBI:29123"/>
        <dbReference type="ChEBI" id="CHEBI:43474"/>
        <dbReference type="ChEBI" id="CHEBI:57783"/>
        <dbReference type="ChEBI" id="CHEBI:57936"/>
        <dbReference type="ChEBI" id="CHEBI:58349"/>
        <dbReference type="EC" id="1.2.1.38"/>
    </reaction>
</comment>
<organism evidence="7 8">
    <name type="scientific">Candidatus Amunia macphersoniae</name>
    <dbReference type="NCBI Taxonomy" id="3127014"/>
    <lineage>
        <taxon>Bacteria</taxon>
        <taxon>Bacillati</taxon>
        <taxon>Candidatus Dormiibacterota</taxon>
        <taxon>Candidatus Dormibacteria</taxon>
        <taxon>Candidatus Aeolococcales</taxon>
        <taxon>Candidatus Aeolococcaceae</taxon>
        <taxon>Candidatus Amunia</taxon>
    </lineage>
</organism>
<evidence type="ECO:0000313" key="8">
    <source>
        <dbReference type="Proteomes" id="UP000614410"/>
    </source>
</evidence>
<dbReference type="GO" id="GO:0051287">
    <property type="term" value="F:NAD binding"/>
    <property type="evidence" value="ECO:0007669"/>
    <property type="project" value="InterPro"/>
</dbReference>
<feature type="active site" evidence="5">
    <location>
        <position position="153"/>
    </location>
</feature>
<keyword evidence="5" id="KW-0963">Cytoplasm</keyword>
<dbReference type="PANTHER" id="PTHR32338">
    <property type="entry name" value="N-ACETYL-GAMMA-GLUTAMYL-PHOSPHATE REDUCTASE, CHLOROPLASTIC-RELATED-RELATED"/>
    <property type="match status" value="1"/>
</dbReference>
<protein>
    <recommendedName>
        <fullName evidence="5">N-acetyl-gamma-glutamyl-phosphate reductase</fullName>
        <shortName evidence="5">AGPR</shortName>
        <ecNumber evidence="5">1.2.1.38</ecNumber>
    </recommendedName>
    <alternativeName>
        <fullName evidence="5">N-acetyl-glutamate semialdehyde dehydrogenase</fullName>
        <shortName evidence="5">NAGSA dehydrogenase</shortName>
    </alternativeName>
</protein>
<dbReference type="NCBIfam" id="TIGR01850">
    <property type="entry name" value="argC"/>
    <property type="match status" value="1"/>
</dbReference>
<evidence type="ECO:0000256" key="3">
    <source>
        <dbReference type="ARBA" id="ARBA00022857"/>
    </source>
</evidence>
<dbReference type="SMART" id="SM00859">
    <property type="entry name" value="Semialdhyde_dh"/>
    <property type="match status" value="1"/>
</dbReference>
<dbReference type="SUPFAM" id="SSF55347">
    <property type="entry name" value="Glyceraldehyde-3-phosphate dehydrogenase-like, C-terminal domain"/>
    <property type="match status" value="1"/>
</dbReference>
<evidence type="ECO:0000313" key="7">
    <source>
        <dbReference type="EMBL" id="MBJ7608882.1"/>
    </source>
</evidence>
<comment type="pathway">
    <text evidence="5">Amino-acid biosynthesis; L-arginine biosynthesis; N(2)-acetyl-L-ornithine from L-glutamate: step 3/4.</text>
</comment>
<comment type="function">
    <text evidence="5">Catalyzes the NADPH-dependent reduction of N-acetyl-5-glutamyl phosphate to yield N-acetyl-L-glutamate 5-semialdehyde.</text>
</comment>
<feature type="domain" description="Semialdehyde dehydrogenase NAD-binding" evidence="6">
    <location>
        <begin position="11"/>
        <end position="145"/>
    </location>
</feature>
<dbReference type="GO" id="GO:0003942">
    <property type="term" value="F:N-acetyl-gamma-glutamyl-phosphate reductase activity"/>
    <property type="evidence" value="ECO:0007669"/>
    <property type="project" value="UniProtKB-UniRule"/>
</dbReference>
<dbReference type="AlphaFoldDB" id="A0A934KPK4"/>
<comment type="caution">
    <text evidence="7">The sequence shown here is derived from an EMBL/GenBank/DDBJ whole genome shotgun (WGS) entry which is preliminary data.</text>
</comment>
<evidence type="ECO:0000256" key="4">
    <source>
        <dbReference type="ARBA" id="ARBA00023002"/>
    </source>
</evidence>
<dbReference type="GO" id="GO:0006526">
    <property type="term" value="P:L-arginine biosynthetic process"/>
    <property type="evidence" value="ECO:0007669"/>
    <property type="project" value="UniProtKB-UniRule"/>
</dbReference>
<dbReference type="EMBL" id="JAEKNN010000026">
    <property type="protein sequence ID" value="MBJ7608882.1"/>
    <property type="molecule type" value="Genomic_DNA"/>
</dbReference>
<dbReference type="SUPFAM" id="SSF51735">
    <property type="entry name" value="NAD(P)-binding Rossmann-fold domains"/>
    <property type="match status" value="1"/>
</dbReference>
<dbReference type="InterPro" id="IPR050085">
    <property type="entry name" value="AGPR"/>
</dbReference>
<dbReference type="CDD" id="cd23934">
    <property type="entry name" value="AGPR_1_C"/>
    <property type="match status" value="1"/>
</dbReference>
<dbReference type="GO" id="GO:0070401">
    <property type="term" value="F:NADP+ binding"/>
    <property type="evidence" value="ECO:0007669"/>
    <property type="project" value="InterPro"/>
</dbReference>
<proteinExistence type="inferred from homology"/>
<evidence type="ECO:0000259" key="6">
    <source>
        <dbReference type="SMART" id="SM00859"/>
    </source>
</evidence>
<evidence type="ECO:0000256" key="2">
    <source>
        <dbReference type="ARBA" id="ARBA00022605"/>
    </source>
</evidence>
<dbReference type="CDD" id="cd17895">
    <property type="entry name" value="AGPR_1_N"/>
    <property type="match status" value="1"/>
</dbReference>
<name>A0A934KPK4_9BACT</name>